<evidence type="ECO:0000256" key="10">
    <source>
        <dbReference type="ARBA" id="ARBA00047725"/>
    </source>
</evidence>
<evidence type="ECO:0000259" key="13">
    <source>
        <dbReference type="PROSITE" id="PS51471"/>
    </source>
</evidence>
<evidence type="ECO:0000256" key="11">
    <source>
        <dbReference type="ARBA" id="ARBA00049359"/>
    </source>
</evidence>
<evidence type="ECO:0000256" key="7">
    <source>
        <dbReference type="ARBA" id="ARBA00022666"/>
    </source>
</evidence>
<dbReference type="InterPro" id="IPR044861">
    <property type="entry name" value="IPNS-like_FE2OG_OXY"/>
</dbReference>
<dbReference type="InterPro" id="IPR026992">
    <property type="entry name" value="DIOX_N"/>
</dbReference>
<dbReference type="PRINTS" id="PR00682">
    <property type="entry name" value="IPNSYNTHASE"/>
</dbReference>
<evidence type="ECO:0000256" key="4">
    <source>
        <dbReference type="ARBA" id="ARBA00012293"/>
    </source>
</evidence>
<comment type="catalytic activity">
    <reaction evidence="10">
        <text>2-oxoglutarate + O2 + 2 H(+) = ethene + 3 CO2 + H2O</text>
        <dbReference type="Rhea" id="RHEA:31523"/>
        <dbReference type="ChEBI" id="CHEBI:15377"/>
        <dbReference type="ChEBI" id="CHEBI:15378"/>
        <dbReference type="ChEBI" id="CHEBI:15379"/>
        <dbReference type="ChEBI" id="CHEBI:16526"/>
        <dbReference type="ChEBI" id="CHEBI:16810"/>
        <dbReference type="ChEBI" id="CHEBI:18153"/>
        <dbReference type="EC" id="1.13.12.19"/>
    </reaction>
</comment>
<sequence length="331" mass="36658">MAHAQLAPSPLEASQATTLPVIDISGLRSASLIERTRVSQQIGQACRDKGFFYVIGHGVPAALQQQVIDQAATLFALPPEEKRKVDKSLSMANRGYEPLRNQVLEAGAPPDVKEGFYIGQDKPLDHPDVLAGKFNQGPNLWPADLPEFRQTMEAYQRELESVARLLMQGVALSLGLPEQHFAAFCEDAMTTLRLLHYPPQPTTAAPGEKGCGAHTDWGGLTLLLQDENAGLQVWDQERNGWIWATPVPEAYVVNLGDLIARWTNDLYKSTLHRVVNVSGNERYSVPYFYSGNIAHEIACIQACLAPGESPKYPVISVEDHYKNMFRKTYSM</sequence>
<proteinExistence type="inferred from homology"/>
<evidence type="ECO:0000313" key="15">
    <source>
        <dbReference type="Proteomes" id="UP000198675"/>
    </source>
</evidence>
<gene>
    <name evidence="14" type="ORF">SAMN05216363_2601</name>
</gene>
<evidence type="ECO:0000256" key="12">
    <source>
        <dbReference type="RuleBase" id="RU003682"/>
    </source>
</evidence>
<dbReference type="EC" id="1.13.12.19" evidence="5"/>
<comment type="cofactor">
    <cofactor evidence="1">
        <name>Fe(2+)</name>
        <dbReference type="ChEBI" id="CHEBI:29033"/>
    </cofactor>
</comment>
<reference evidence="15" key="1">
    <citation type="submission" date="2016-10" db="EMBL/GenBank/DDBJ databases">
        <authorList>
            <person name="Varghese N."/>
            <person name="Submissions S."/>
        </authorList>
    </citation>
    <scope>NUCLEOTIDE SEQUENCE [LARGE SCALE GENOMIC DNA]</scope>
    <source>
        <strain evidence="15">KCTC 32246</strain>
    </source>
</reference>
<dbReference type="InterPro" id="IPR050231">
    <property type="entry name" value="Iron_ascorbate_oxido_reductase"/>
</dbReference>
<protein>
    <recommendedName>
        <fullName evidence="6">2-oxoglutarate-dependent ethylene/succinate-forming enzyme</fullName>
        <ecNumber evidence="5">1.13.12.19</ecNumber>
        <ecNumber evidence="4">1.14.20.7</ecNumber>
    </recommendedName>
    <alternativeName>
        <fullName evidence="8">2-oxoglutarate dioxygenase (ethylene-forming)</fullName>
    </alternativeName>
    <alternativeName>
        <fullName evidence="9">2-oxoglutarate/L-arginine monooxygenase/decarboxylase (succinate-forming)</fullName>
    </alternativeName>
</protein>
<keyword evidence="12" id="KW-0479">Metal-binding</keyword>
<comment type="similarity">
    <text evidence="12">Belongs to the iron/ascorbate-dependent oxidoreductase family.</text>
</comment>
<dbReference type="EMBL" id="LT629797">
    <property type="protein sequence ID" value="SDU86953.1"/>
    <property type="molecule type" value="Genomic_DNA"/>
</dbReference>
<dbReference type="InterPro" id="IPR027443">
    <property type="entry name" value="IPNS-like_sf"/>
</dbReference>
<keyword evidence="7" id="KW-0266">Ethylene biosynthesis</keyword>
<comment type="pathway">
    <text evidence="2">Alkene biosynthesis; ethylene biosynthesis via 2-oxoglutarate.</text>
</comment>
<dbReference type="Pfam" id="PF03171">
    <property type="entry name" value="2OG-FeII_Oxy"/>
    <property type="match status" value="1"/>
</dbReference>
<dbReference type="Pfam" id="PF14226">
    <property type="entry name" value="DIOX_N"/>
    <property type="match status" value="1"/>
</dbReference>
<keyword evidence="15" id="KW-1185">Reference proteome</keyword>
<evidence type="ECO:0000313" key="14">
    <source>
        <dbReference type="EMBL" id="SDU86953.1"/>
    </source>
</evidence>
<dbReference type="RefSeq" id="WP_017678255.1">
    <property type="nucleotide sequence ID" value="NZ_LT629797.1"/>
</dbReference>
<evidence type="ECO:0000256" key="8">
    <source>
        <dbReference type="ARBA" id="ARBA00031011"/>
    </source>
</evidence>
<feature type="domain" description="Fe2OG dioxygenase" evidence="13">
    <location>
        <begin position="187"/>
        <end position="291"/>
    </location>
</feature>
<evidence type="ECO:0000256" key="9">
    <source>
        <dbReference type="ARBA" id="ARBA00031282"/>
    </source>
</evidence>
<dbReference type="GO" id="GO:0046872">
    <property type="term" value="F:metal ion binding"/>
    <property type="evidence" value="ECO:0007669"/>
    <property type="project" value="UniProtKB-KW"/>
</dbReference>
<dbReference type="SUPFAM" id="SSF51197">
    <property type="entry name" value="Clavaminate synthase-like"/>
    <property type="match status" value="1"/>
</dbReference>
<comment type="subunit">
    <text evidence="3">Monomer.</text>
</comment>
<dbReference type="PROSITE" id="PS51471">
    <property type="entry name" value="FE2OG_OXY"/>
    <property type="match status" value="1"/>
</dbReference>
<organism evidence="14 15">
    <name type="scientific">Pseudomonas sihuiensis</name>
    <dbReference type="NCBI Taxonomy" id="1274359"/>
    <lineage>
        <taxon>Bacteria</taxon>
        <taxon>Pseudomonadati</taxon>
        <taxon>Pseudomonadota</taxon>
        <taxon>Gammaproteobacteria</taxon>
        <taxon>Pseudomonadales</taxon>
        <taxon>Pseudomonadaceae</taxon>
        <taxon>Pseudomonas</taxon>
    </lineage>
</organism>
<keyword evidence="12" id="KW-0408">Iron</keyword>
<evidence type="ECO:0000256" key="6">
    <source>
        <dbReference type="ARBA" id="ARBA00019045"/>
    </source>
</evidence>
<comment type="catalytic activity">
    <reaction evidence="11">
        <text>L-arginine + 2-oxoglutarate + O2 = guanidine + L-glutamate 5-semialdehyde + succinate + CO2</text>
        <dbReference type="Rhea" id="RHEA:31535"/>
        <dbReference type="ChEBI" id="CHEBI:15379"/>
        <dbReference type="ChEBI" id="CHEBI:16526"/>
        <dbReference type="ChEBI" id="CHEBI:16810"/>
        <dbReference type="ChEBI" id="CHEBI:30031"/>
        <dbReference type="ChEBI" id="CHEBI:30087"/>
        <dbReference type="ChEBI" id="CHEBI:32682"/>
        <dbReference type="ChEBI" id="CHEBI:58066"/>
        <dbReference type="EC" id="1.14.20.7"/>
    </reaction>
</comment>
<dbReference type="GO" id="GO:0102276">
    <property type="term" value="F:2-oxoglutarate oxygenase/decarboxylase (ethylene-forming) activity"/>
    <property type="evidence" value="ECO:0007669"/>
    <property type="project" value="UniProtKB-EC"/>
</dbReference>
<name>A0A1H2M129_9PSED</name>
<dbReference type="UniPathway" id="UPA00385"/>
<dbReference type="Proteomes" id="UP000198675">
    <property type="component" value="Chromosome I"/>
</dbReference>
<evidence type="ECO:0000256" key="1">
    <source>
        <dbReference type="ARBA" id="ARBA00001954"/>
    </source>
</evidence>
<dbReference type="GO" id="GO:0009693">
    <property type="term" value="P:ethylene biosynthetic process"/>
    <property type="evidence" value="ECO:0007669"/>
    <property type="project" value="UniProtKB-UniPathway"/>
</dbReference>
<accession>A0A1H2M129</accession>
<dbReference type="InterPro" id="IPR005123">
    <property type="entry name" value="Oxoglu/Fe-dep_dioxygenase_dom"/>
</dbReference>
<evidence type="ECO:0000256" key="3">
    <source>
        <dbReference type="ARBA" id="ARBA00011245"/>
    </source>
</evidence>
<dbReference type="EC" id="1.14.20.7" evidence="4"/>
<keyword evidence="12" id="KW-0560">Oxidoreductase</keyword>
<dbReference type="PANTHER" id="PTHR47990">
    <property type="entry name" value="2-OXOGLUTARATE (2OG) AND FE(II)-DEPENDENT OXYGENASE SUPERFAMILY PROTEIN-RELATED"/>
    <property type="match status" value="1"/>
</dbReference>
<evidence type="ECO:0000256" key="2">
    <source>
        <dbReference type="ARBA" id="ARBA00004767"/>
    </source>
</evidence>
<dbReference type="Gene3D" id="2.60.120.330">
    <property type="entry name" value="B-lactam Antibiotic, Isopenicillin N Synthase, Chain"/>
    <property type="match status" value="1"/>
</dbReference>
<evidence type="ECO:0000256" key="5">
    <source>
        <dbReference type="ARBA" id="ARBA00012531"/>
    </source>
</evidence>
<dbReference type="AlphaFoldDB" id="A0A1H2M129"/>